<dbReference type="EMBL" id="LXQA010434633">
    <property type="protein sequence ID" value="MCI51618.1"/>
    <property type="molecule type" value="Genomic_DNA"/>
</dbReference>
<feature type="transmembrane region" description="Helical" evidence="1">
    <location>
        <begin position="36"/>
        <end position="56"/>
    </location>
</feature>
<keyword evidence="1" id="KW-0472">Membrane</keyword>
<proteinExistence type="predicted"/>
<keyword evidence="1" id="KW-1133">Transmembrane helix</keyword>
<reference evidence="2 3" key="1">
    <citation type="journal article" date="2018" name="Front. Plant Sci.">
        <title>Red Clover (Trifolium pratense) and Zigzag Clover (T. medium) - A Picture of Genomic Similarities and Differences.</title>
        <authorList>
            <person name="Dluhosova J."/>
            <person name="Istvanek J."/>
            <person name="Nedelnik J."/>
            <person name="Repkova J."/>
        </authorList>
    </citation>
    <scope>NUCLEOTIDE SEQUENCE [LARGE SCALE GENOMIC DNA]</scope>
    <source>
        <strain evidence="3">cv. 10/8</strain>
        <tissue evidence="2">Leaf</tissue>
    </source>
</reference>
<evidence type="ECO:0000313" key="3">
    <source>
        <dbReference type="Proteomes" id="UP000265520"/>
    </source>
</evidence>
<accession>A0A392SRY1</accession>
<evidence type="ECO:0000256" key="1">
    <source>
        <dbReference type="SAM" id="Phobius"/>
    </source>
</evidence>
<sequence length="69" mass="7225">LEAPTSSVAVVSVAFFSSVDLASEALAPDAEELPEVFASIAFSCLTLTILFLFFCLSSGDTFTMSAPEI</sequence>
<evidence type="ECO:0000313" key="2">
    <source>
        <dbReference type="EMBL" id="MCI51618.1"/>
    </source>
</evidence>
<organism evidence="2 3">
    <name type="scientific">Trifolium medium</name>
    <dbReference type="NCBI Taxonomy" id="97028"/>
    <lineage>
        <taxon>Eukaryota</taxon>
        <taxon>Viridiplantae</taxon>
        <taxon>Streptophyta</taxon>
        <taxon>Embryophyta</taxon>
        <taxon>Tracheophyta</taxon>
        <taxon>Spermatophyta</taxon>
        <taxon>Magnoliopsida</taxon>
        <taxon>eudicotyledons</taxon>
        <taxon>Gunneridae</taxon>
        <taxon>Pentapetalae</taxon>
        <taxon>rosids</taxon>
        <taxon>fabids</taxon>
        <taxon>Fabales</taxon>
        <taxon>Fabaceae</taxon>
        <taxon>Papilionoideae</taxon>
        <taxon>50 kb inversion clade</taxon>
        <taxon>NPAAA clade</taxon>
        <taxon>Hologalegina</taxon>
        <taxon>IRL clade</taxon>
        <taxon>Trifolieae</taxon>
        <taxon>Trifolium</taxon>
    </lineage>
</organism>
<feature type="non-terminal residue" evidence="2">
    <location>
        <position position="1"/>
    </location>
</feature>
<comment type="caution">
    <text evidence="2">The sequence shown here is derived from an EMBL/GenBank/DDBJ whole genome shotgun (WGS) entry which is preliminary data.</text>
</comment>
<keyword evidence="1" id="KW-0812">Transmembrane</keyword>
<keyword evidence="3" id="KW-1185">Reference proteome</keyword>
<name>A0A392SRY1_9FABA</name>
<dbReference type="Proteomes" id="UP000265520">
    <property type="component" value="Unassembled WGS sequence"/>
</dbReference>
<dbReference type="AlphaFoldDB" id="A0A392SRY1"/>
<protein>
    <submittedName>
        <fullName evidence="2">Uncharacterized protein</fullName>
    </submittedName>
</protein>